<evidence type="ECO:0000256" key="1">
    <source>
        <dbReference type="ARBA" id="ARBA00005820"/>
    </source>
</evidence>
<name>A0A516R3B6_STRST</name>
<evidence type="ECO:0000256" key="5">
    <source>
        <dbReference type="SAM" id="MobiDB-lite"/>
    </source>
</evidence>
<feature type="region of interest" description="Disordered" evidence="5">
    <location>
        <begin position="245"/>
        <end position="291"/>
    </location>
</feature>
<dbReference type="InterPro" id="IPR036388">
    <property type="entry name" value="WH-like_DNA-bd_sf"/>
</dbReference>
<sequence>MRFGVLGPLAVRTTDGAAVTVPGTKVRALLAQLLAHPGRPVSAERLIDGLWGGALPDHPANALQGKVSQLRRALEEAEPGGRGLIASGPAGYALRVAPDDVDAARFTALVERARGADEPRERVRLLTQALDLWRGDAFADFAGEAFARGAADRLDEARLIAREEQAEARLDLGEHGPLAADLADLVVRHPARERLRAAQLRALYRSGRQTEALAAYEDLRRRLADDLGLVPGPELAALHGAILRQDPALDGPPPAPRGASPAPAARGPLPRPPTGASAARTNLPAPVSGLVGRDDAVPGVRRLLGATRLVTLTGPGGVGKTRLAVAAARGLVPDFPDGVWLVELAGIDAGGDRAADAVAESVARVLDLHEEPGAGPRRDAVARLTDALRARRLLLVLDNCEHVVDAVAAVAAGLLRDAAGLTVLATSQESLDVSGERVFPVPPLELGGAMELFVQRAGLGPGAAALGADDTEAVAELCVRLDGLPLALELAAARVRTLGVHGLLARIDDRFALLGRGFRGAPARQRTLRAVIDWSWSLLSEPERTVLRRLAVHDGCGLAAAEAVGTGGAVRAPDVLDLLARLVDRSLVVASDRPDGPRYRVLESVRAYGAERLRDAGESDAVRERHSVHYAALAERGGAALRGPQQRRWLDRLDEESGNLRRALDTAIARGAVERALRMVNSLAWYWVLRGRVAEARRSLDAALALAPVAAGPAPGTAAARALALAWRTGIALREGDEGFADACTGTGSPPGAHRDADPPLAAALAAYQHVDDPSGRATALWILGSAQLGAGAVRTGERLVNEALDAFDALGDRWGTAAALSVRARHAMAHGDLAAVRRDSERSARLFRELGDALGQLQTVFPLAALSEIAGDYAEAARLHDEGLAVAERLGLWAEASKRLSGRGRIALLTGDLAGARAAHERALGLAREHSFRSGEIDALIGLGLGARKEGDLGGAERHMRELLAWFRKADYGPGVTLALAELGFAAELRGDAAAAWALHADGFAAALPLGDPRALALALEGLAGAEAAAGAHGTAATLLGAAAAARASVGAPLPDAERGDVERAEAAARARLGAESYTTAFKQGQRLSPVEARGLVTPA</sequence>
<feature type="domain" description="OmpR/PhoB-type" evidence="6">
    <location>
        <begin position="1"/>
        <end position="96"/>
    </location>
</feature>
<dbReference type="InterPro" id="IPR005158">
    <property type="entry name" value="BTAD"/>
</dbReference>
<dbReference type="SMART" id="SM00862">
    <property type="entry name" value="Trans_reg_C"/>
    <property type="match status" value="1"/>
</dbReference>
<evidence type="ECO:0000256" key="4">
    <source>
        <dbReference type="PROSITE-ProRule" id="PRU01091"/>
    </source>
</evidence>
<dbReference type="RefSeq" id="WP_144001818.1">
    <property type="nucleotide sequence ID" value="NZ_CP040916.1"/>
</dbReference>
<dbReference type="SUPFAM" id="SSF48452">
    <property type="entry name" value="TPR-like"/>
    <property type="match status" value="2"/>
</dbReference>
<dbReference type="SMART" id="SM01043">
    <property type="entry name" value="BTAD"/>
    <property type="match status" value="1"/>
</dbReference>
<organism evidence="7 8">
    <name type="scientific">Streptomyces spectabilis</name>
    <dbReference type="NCBI Taxonomy" id="68270"/>
    <lineage>
        <taxon>Bacteria</taxon>
        <taxon>Bacillati</taxon>
        <taxon>Actinomycetota</taxon>
        <taxon>Actinomycetes</taxon>
        <taxon>Kitasatosporales</taxon>
        <taxon>Streptomycetaceae</taxon>
        <taxon>Streptomyces</taxon>
    </lineage>
</organism>
<feature type="compositionally biased region" description="Low complexity" evidence="5">
    <location>
        <begin position="257"/>
        <end position="268"/>
    </location>
</feature>
<dbReference type="EMBL" id="CP040916">
    <property type="protein sequence ID" value="QDQ10132.1"/>
    <property type="molecule type" value="Genomic_DNA"/>
</dbReference>
<proteinExistence type="inferred from homology"/>
<dbReference type="GO" id="GO:0000160">
    <property type="term" value="P:phosphorelay signal transduction system"/>
    <property type="evidence" value="ECO:0007669"/>
    <property type="project" value="UniProtKB-KW"/>
</dbReference>
<dbReference type="PANTHER" id="PTHR47691:SF3">
    <property type="entry name" value="HTH-TYPE TRANSCRIPTIONAL REGULATOR RV0890C-RELATED"/>
    <property type="match status" value="1"/>
</dbReference>
<dbReference type="Gene3D" id="1.25.40.10">
    <property type="entry name" value="Tetratricopeptide repeat domain"/>
    <property type="match status" value="3"/>
</dbReference>
<dbReference type="PROSITE" id="PS51755">
    <property type="entry name" value="OMPR_PHOB"/>
    <property type="match status" value="1"/>
</dbReference>
<dbReference type="SUPFAM" id="SSF46894">
    <property type="entry name" value="C-terminal effector domain of the bipartite response regulators"/>
    <property type="match status" value="1"/>
</dbReference>
<dbReference type="InterPro" id="IPR027417">
    <property type="entry name" value="P-loop_NTPase"/>
</dbReference>
<dbReference type="Gene3D" id="1.10.10.10">
    <property type="entry name" value="Winged helix-like DNA-binding domain superfamily/Winged helix DNA-binding domain"/>
    <property type="match status" value="1"/>
</dbReference>
<dbReference type="AlphaFoldDB" id="A0A516R3B6"/>
<dbReference type="Pfam" id="PF25872">
    <property type="entry name" value="HTH_77"/>
    <property type="match status" value="1"/>
</dbReference>
<dbReference type="SUPFAM" id="SSF52540">
    <property type="entry name" value="P-loop containing nucleoside triphosphate hydrolases"/>
    <property type="match status" value="1"/>
</dbReference>
<dbReference type="Pfam" id="PF03704">
    <property type="entry name" value="BTAD"/>
    <property type="match status" value="1"/>
</dbReference>
<dbReference type="InterPro" id="IPR011990">
    <property type="entry name" value="TPR-like_helical_dom_sf"/>
</dbReference>
<dbReference type="PANTHER" id="PTHR47691">
    <property type="entry name" value="REGULATOR-RELATED"/>
    <property type="match status" value="1"/>
</dbReference>
<evidence type="ECO:0000259" key="6">
    <source>
        <dbReference type="PROSITE" id="PS51755"/>
    </source>
</evidence>
<dbReference type="CDD" id="cd15831">
    <property type="entry name" value="BTAD"/>
    <property type="match status" value="1"/>
</dbReference>
<dbReference type="Pfam" id="PF00486">
    <property type="entry name" value="Trans_reg_C"/>
    <property type="match status" value="1"/>
</dbReference>
<evidence type="ECO:0000313" key="7">
    <source>
        <dbReference type="EMBL" id="QDQ10132.1"/>
    </source>
</evidence>
<evidence type="ECO:0000313" key="8">
    <source>
        <dbReference type="Proteomes" id="UP000316806"/>
    </source>
</evidence>
<keyword evidence="2" id="KW-0902">Two-component regulatory system</keyword>
<dbReference type="InterPro" id="IPR016032">
    <property type="entry name" value="Sig_transdc_resp-reg_C-effctor"/>
</dbReference>
<evidence type="ECO:0000256" key="3">
    <source>
        <dbReference type="ARBA" id="ARBA00023125"/>
    </source>
</evidence>
<dbReference type="GO" id="GO:0003677">
    <property type="term" value="F:DNA binding"/>
    <property type="evidence" value="ECO:0007669"/>
    <property type="project" value="UniProtKB-UniRule"/>
</dbReference>
<keyword evidence="3 4" id="KW-0238">DNA-binding</keyword>
<gene>
    <name evidence="7" type="ORF">FH965_05830</name>
</gene>
<dbReference type="PRINTS" id="PR00364">
    <property type="entry name" value="DISEASERSIST"/>
</dbReference>
<dbReference type="InterPro" id="IPR058852">
    <property type="entry name" value="HTH_77"/>
</dbReference>
<dbReference type="InterPro" id="IPR001867">
    <property type="entry name" value="OmpR/PhoB-type_DNA-bd"/>
</dbReference>
<feature type="DNA-binding region" description="OmpR/PhoB-type" evidence="4">
    <location>
        <begin position="1"/>
        <end position="96"/>
    </location>
</feature>
<reference evidence="7 8" key="1">
    <citation type="journal article" date="2019" name="J. Ind. Microbiol. Biotechnol.">
        <title>The complete genomic sequence of Streptomyces spectabilis NRRL-2792 and identification of secondary metabolite biosynthetic gene clusters.</title>
        <authorList>
            <person name="Sinha A."/>
            <person name="Phillips-Salemka S."/>
            <person name="Niraula T.A."/>
            <person name="Short K.A."/>
            <person name="Niraula N.P."/>
        </authorList>
    </citation>
    <scope>NUCLEOTIDE SEQUENCE [LARGE SCALE GENOMIC DNA]</scope>
    <source>
        <strain evidence="7 8">NRRL 2792</strain>
    </source>
</reference>
<dbReference type="GO" id="GO:0043531">
    <property type="term" value="F:ADP binding"/>
    <property type="evidence" value="ECO:0007669"/>
    <property type="project" value="InterPro"/>
</dbReference>
<evidence type="ECO:0000256" key="2">
    <source>
        <dbReference type="ARBA" id="ARBA00023012"/>
    </source>
</evidence>
<comment type="similarity">
    <text evidence="1">Belongs to the AfsR/DnrI/RedD regulatory family.</text>
</comment>
<dbReference type="Proteomes" id="UP000316806">
    <property type="component" value="Chromosome"/>
</dbReference>
<protein>
    <submittedName>
        <fullName evidence="7">AfsR/SARP family transcriptional regulator</fullName>
    </submittedName>
</protein>
<dbReference type="GO" id="GO:0006355">
    <property type="term" value="P:regulation of DNA-templated transcription"/>
    <property type="evidence" value="ECO:0007669"/>
    <property type="project" value="InterPro"/>
</dbReference>
<accession>A0A516R3B6</accession>
<dbReference type="Gene3D" id="3.40.50.300">
    <property type="entry name" value="P-loop containing nucleotide triphosphate hydrolases"/>
    <property type="match status" value="1"/>
</dbReference>